<evidence type="ECO:0008006" key="4">
    <source>
        <dbReference type="Google" id="ProtNLM"/>
    </source>
</evidence>
<sequence>MFYLISAILSSFSISVLIKLNETRGVSTRIVIASSYISASLLGWAFILNTDVRSVSAETLMLGLGGAVLWPATFYLLMWGIRQYGLSLAGTVCRLSLIIPVLFAVIFLRERLTACTLLGLLAAFAAFYLFNPLGARDLNRADRRAIWFFPLLAICFGVVDLWVNLFNTIGPAPEKFIFMTLIFTFSNGFAWMDVYLQKLKPERDAVIRGLILGVPNFFATYFMMECLKSPVFQNQSAIVYTLYSVTGVALAFGAGVTIWKERVTRANVLGVFAVIAAIALLNY</sequence>
<keyword evidence="3" id="KW-1185">Reference proteome</keyword>
<dbReference type="AlphaFoldDB" id="A0A401FXS2"/>
<reference evidence="3" key="2">
    <citation type="submission" date="2019-01" db="EMBL/GenBank/DDBJ databases">
        <title>Genome sequence of Desulfonema ishimotonii strain Tokyo 01.</title>
        <authorList>
            <person name="Fukui M."/>
        </authorList>
    </citation>
    <scope>NUCLEOTIDE SEQUENCE [LARGE SCALE GENOMIC DNA]</scope>
    <source>
        <strain evidence="3">Tokyo 01</strain>
    </source>
</reference>
<dbReference type="RefSeq" id="WP_124328984.1">
    <property type="nucleotide sequence ID" value="NZ_BEXT01000001.1"/>
</dbReference>
<proteinExistence type="predicted"/>
<evidence type="ECO:0000313" key="3">
    <source>
        <dbReference type="Proteomes" id="UP000288096"/>
    </source>
</evidence>
<keyword evidence="1" id="KW-1133">Transmembrane helix</keyword>
<protein>
    <recommendedName>
        <fullName evidence="4">EamA domain-containing protein</fullName>
    </recommendedName>
</protein>
<dbReference type="Gene3D" id="1.10.3730.20">
    <property type="match status" value="1"/>
</dbReference>
<evidence type="ECO:0000256" key="1">
    <source>
        <dbReference type="SAM" id="Phobius"/>
    </source>
</evidence>
<dbReference type="InterPro" id="IPR037185">
    <property type="entry name" value="EmrE-like"/>
</dbReference>
<feature type="transmembrane region" description="Helical" evidence="1">
    <location>
        <begin position="266"/>
        <end position="282"/>
    </location>
</feature>
<accession>A0A401FXS2</accession>
<keyword evidence="1" id="KW-0472">Membrane</keyword>
<feature type="transmembrane region" description="Helical" evidence="1">
    <location>
        <begin position="205"/>
        <end position="224"/>
    </location>
</feature>
<feature type="transmembrane region" description="Helical" evidence="1">
    <location>
        <begin position="145"/>
        <end position="164"/>
    </location>
</feature>
<evidence type="ECO:0000313" key="2">
    <source>
        <dbReference type="EMBL" id="GBC61733.1"/>
    </source>
</evidence>
<comment type="caution">
    <text evidence="2">The sequence shown here is derived from an EMBL/GenBank/DDBJ whole genome shotgun (WGS) entry which is preliminary data.</text>
</comment>
<dbReference type="SUPFAM" id="SSF103481">
    <property type="entry name" value="Multidrug resistance efflux transporter EmrE"/>
    <property type="match status" value="1"/>
</dbReference>
<feature type="transmembrane region" description="Helical" evidence="1">
    <location>
        <begin position="60"/>
        <end position="79"/>
    </location>
</feature>
<gene>
    <name evidence="2" type="ORF">DENIS_2695</name>
</gene>
<feature type="transmembrane region" description="Helical" evidence="1">
    <location>
        <begin position="30"/>
        <end position="48"/>
    </location>
</feature>
<feature type="transmembrane region" description="Helical" evidence="1">
    <location>
        <begin position="86"/>
        <end position="108"/>
    </location>
</feature>
<dbReference type="EMBL" id="BEXT01000001">
    <property type="protein sequence ID" value="GBC61733.1"/>
    <property type="molecule type" value="Genomic_DNA"/>
</dbReference>
<reference evidence="3" key="1">
    <citation type="submission" date="2017-11" db="EMBL/GenBank/DDBJ databases">
        <authorList>
            <person name="Watanabe M."/>
            <person name="Kojima H."/>
        </authorList>
    </citation>
    <scope>NUCLEOTIDE SEQUENCE [LARGE SCALE GENOMIC DNA]</scope>
    <source>
        <strain evidence="3">Tokyo 01</strain>
    </source>
</reference>
<organism evidence="2 3">
    <name type="scientific">Desulfonema ishimotonii</name>
    <dbReference type="NCBI Taxonomy" id="45657"/>
    <lineage>
        <taxon>Bacteria</taxon>
        <taxon>Pseudomonadati</taxon>
        <taxon>Thermodesulfobacteriota</taxon>
        <taxon>Desulfobacteria</taxon>
        <taxon>Desulfobacterales</taxon>
        <taxon>Desulfococcaceae</taxon>
        <taxon>Desulfonema</taxon>
    </lineage>
</organism>
<keyword evidence="1" id="KW-0812">Transmembrane</keyword>
<dbReference type="Proteomes" id="UP000288096">
    <property type="component" value="Unassembled WGS sequence"/>
</dbReference>
<feature type="transmembrane region" description="Helical" evidence="1">
    <location>
        <begin position="236"/>
        <end position="259"/>
    </location>
</feature>
<feature type="transmembrane region" description="Helical" evidence="1">
    <location>
        <begin position="176"/>
        <end position="196"/>
    </location>
</feature>
<name>A0A401FXS2_9BACT</name>
<feature type="transmembrane region" description="Helical" evidence="1">
    <location>
        <begin position="114"/>
        <end position="133"/>
    </location>
</feature>
<dbReference type="OrthoDB" id="1524053at2"/>